<gene>
    <name evidence="8" type="ORF">MAN_07038</name>
</gene>
<dbReference type="EMBL" id="AZNF01000009">
    <property type="protein sequence ID" value="KID63867.1"/>
    <property type="molecule type" value="Genomic_DNA"/>
</dbReference>
<dbReference type="PRINTS" id="PR00080">
    <property type="entry name" value="SDRFAMILY"/>
</dbReference>
<dbReference type="PANTHER" id="PTHR42879:SF2">
    <property type="entry name" value="3-OXOACYL-[ACYL-CARRIER-PROTEIN] REDUCTASE FABG"/>
    <property type="match status" value="1"/>
</dbReference>
<dbReference type="HOGENOM" id="CLU_010194_1_3_1"/>
<evidence type="ECO:0000313" key="9">
    <source>
        <dbReference type="Proteomes" id="UP000031186"/>
    </source>
</evidence>
<dbReference type="Pfam" id="PF00106">
    <property type="entry name" value="adh_short"/>
    <property type="match status" value="1"/>
</dbReference>
<dbReference type="VEuPathDB" id="FungiDB:MAN_07038"/>
<keyword evidence="9" id="KW-1185">Reference proteome</keyword>
<dbReference type="Gene3D" id="3.40.50.720">
    <property type="entry name" value="NAD(P)-binding Rossmann-like Domain"/>
    <property type="match status" value="1"/>
</dbReference>
<feature type="non-terminal residue" evidence="8">
    <location>
        <position position="1"/>
    </location>
</feature>
<comment type="similarity">
    <text evidence="1 7">Belongs to the short-chain dehydrogenases/reductases (SDR) family.</text>
</comment>
<dbReference type="InterPro" id="IPR002347">
    <property type="entry name" value="SDR_fam"/>
</dbReference>
<evidence type="ECO:0000256" key="4">
    <source>
        <dbReference type="ARBA" id="ARBA00022857"/>
    </source>
</evidence>
<evidence type="ECO:0000256" key="6">
    <source>
        <dbReference type="ARBA" id="ARBA00048508"/>
    </source>
</evidence>
<comment type="caution">
    <text evidence="8">The sequence shown here is derived from an EMBL/GenBank/DDBJ whole genome shotgun (WGS) entry which is preliminary data.</text>
</comment>
<dbReference type="Proteomes" id="UP000031186">
    <property type="component" value="Unassembled WGS sequence"/>
</dbReference>
<evidence type="ECO:0000256" key="3">
    <source>
        <dbReference type="ARBA" id="ARBA00015194"/>
    </source>
</evidence>
<evidence type="ECO:0000256" key="5">
    <source>
        <dbReference type="ARBA" id="ARBA00046017"/>
    </source>
</evidence>
<evidence type="ECO:0000256" key="7">
    <source>
        <dbReference type="RuleBase" id="RU000363"/>
    </source>
</evidence>
<dbReference type="AlphaFoldDB" id="A0A0B4F7W1"/>
<comment type="catalytic activity">
    <reaction evidence="6">
        <text>a (3R)-hydroxyacyl-[ACP] + NADP(+) = a 3-oxoacyl-[ACP] + NADPH + H(+)</text>
        <dbReference type="Rhea" id="RHEA:17397"/>
        <dbReference type="Rhea" id="RHEA-COMP:9916"/>
        <dbReference type="Rhea" id="RHEA-COMP:9945"/>
        <dbReference type="ChEBI" id="CHEBI:15378"/>
        <dbReference type="ChEBI" id="CHEBI:57783"/>
        <dbReference type="ChEBI" id="CHEBI:58349"/>
        <dbReference type="ChEBI" id="CHEBI:78776"/>
        <dbReference type="ChEBI" id="CHEBI:78827"/>
        <dbReference type="EC" id="1.1.1.100"/>
    </reaction>
</comment>
<accession>A0A0B4F7W1</accession>
<proteinExistence type="inferred from homology"/>
<dbReference type="InterPro" id="IPR036291">
    <property type="entry name" value="NAD(P)-bd_dom_sf"/>
</dbReference>
<dbReference type="EC" id="1.1.1.100" evidence="2"/>
<name>A0A0B4F7W1_METAF</name>
<comment type="function">
    <text evidence="5">Hydroxynaphthalene reductase-like protein; part of the Pks2 gene cluster that mediates the formation of infectious structures (appressoria), enabling these fungi to kill insects faster. The product of the Pks2 gene cluster is different from the one of Pks1 and has still not been identified.</text>
</comment>
<dbReference type="InterPro" id="IPR050259">
    <property type="entry name" value="SDR"/>
</dbReference>
<evidence type="ECO:0000313" key="8">
    <source>
        <dbReference type="EMBL" id="KID63867.1"/>
    </source>
</evidence>
<dbReference type="InterPro" id="IPR020904">
    <property type="entry name" value="Sc_DH/Rdtase_CS"/>
</dbReference>
<dbReference type="PANTHER" id="PTHR42879">
    <property type="entry name" value="3-OXOACYL-(ACYL-CARRIER-PROTEIN) REDUCTASE"/>
    <property type="match status" value="1"/>
</dbReference>
<dbReference type="PROSITE" id="PS00061">
    <property type="entry name" value="ADH_SHORT"/>
    <property type="match status" value="1"/>
</dbReference>
<dbReference type="SUPFAM" id="SSF51735">
    <property type="entry name" value="NAD(P)-binding Rossmann-fold domains"/>
    <property type="match status" value="1"/>
</dbReference>
<evidence type="ECO:0000256" key="1">
    <source>
        <dbReference type="ARBA" id="ARBA00006484"/>
    </source>
</evidence>
<dbReference type="PRINTS" id="PR00081">
    <property type="entry name" value="GDHRDH"/>
</dbReference>
<keyword evidence="4" id="KW-0521">NADP</keyword>
<protein>
    <recommendedName>
        <fullName evidence="3">Hydroxynaphthalene reductase-like protein Arp2</fullName>
        <ecNumber evidence="2">1.1.1.100</ecNumber>
    </recommendedName>
</protein>
<evidence type="ECO:0000256" key="2">
    <source>
        <dbReference type="ARBA" id="ARBA00012948"/>
    </source>
</evidence>
<dbReference type="OrthoDB" id="417891at2759"/>
<dbReference type="GO" id="GO:0004316">
    <property type="term" value="F:3-oxoacyl-[acyl-carrier-protein] reductase (NADPH) activity"/>
    <property type="evidence" value="ECO:0007669"/>
    <property type="project" value="UniProtKB-EC"/>
</dbReference>
<organism evidence="8 9">
    <name type="scientific">Metarhizium anisopliae (strain ARSEF 549)</name>
    <dbReference type="NCBI Taxonomy" id="3151832"/>
    <lineage>
        <taxon>Eukaryota</taxon>
        <taxon>Fungi</taxon>
        <taxon>Dikarya</taxon>
        <taxon>Ascomycota</taxon>
        <taxon>Pezizomycotina</taxon>
        <taxon>Sordariomycetes</taxon>
        <taxon>Hypocreomycetidae</taxon>
        <taxon>Hypocreales</taxon>
        <taxon>Clavicipitaceae</taxon>
        <taxon>Metarhizium</taxon>
    </lineage>
</organism>
<dbReference type="GO" id="GO:0032787">
    <property type="term" value="P:monocarboxylic acid metabolic process"/>
    <property type="evidence" value="ECO:0007669"/>
    <property type="project" value="UniProtKB-ARBA"/>
</dbReference>
<reference evidence="8 9" key="1">
    <citation type="journal article" date="2014" name="Proc. Natl. Acad. Sci. U.S.A.">
        <title>Trajectory and genomic determinants of fungal-pathogen speciation and host adaptation.</title>
        <authorList>
            <person name="Hu X."/>
            <person name="Xiao G."/>
            <person name="Zheng P."/>
            <person name="Shang Y."/>
            <person name="Su Y."/>
            <person name="Zhang X."/>
            <person name="Liu X."/>
            <person name="Zhan S."/>
            <person name="St Leger R.J."/>
            <person name="Wang C."/>
        </authorList>
    </citation>
    <scope>NUCLEOTIDE SEQUENCE [LARGE SCALE GENOMIC DNA]</scope>
    <source>
        <strain evidence="8 9">ARSEF 549</strain>
    </source>
</reference>
<sequence>MTTHTLQPVDNAVHGRLALVTGATGGIGSACAKALAAEGCDVVLHYSSSQEKADTLVSELQRLHPKQLFSTARADLSSREATRLLVPDVLSNPAISARHKAISILVANAGTGRRIRDIKDIEEDDWDLTLEINARSQFVVTKACLPGMRGQGWGRVILVGSIASRGGGINGCHYAASKGAMTSMGLNLATILAPEGVTVNIVSFPRRLPHAACVEAHSIQVQPAMIGATGMIPTPKATCIPPLLVTVEYLPTRDSTWQSNTDQEELRSTDPGLAIASSVPVHRLGAPEEVANIVVL</sequence>
<dbReference type="CDD" id="cd05233">
    <property type="entry name" value="SDR_c"/>
    <property type="match status" value="1"/>
</dbReference>